<keyword evidence="2" id="KW-1185">Reference proteome</keyword>
<proteinExistence type="predicted"/>
<sequence>MGKISASLVLILLVGAMFLHGYGAEGVGTGNPPKKEDDVYNSRKFGQCIDCMIFYNVCVLNPFLWPLYQMFCPSKDLKFCPGSSEALHHAGHLP</sequence>
<evidence type="ECO:0000313" key="2">
    <source>
        <dbReference type="Proteomes" id="UP001177021"/>
    </source>
</evidence>
<gene>
    <name evidence="1" type="ORF">MILVUS5_LOCUS5808</name>
</gene>
<organism evidence="1 2">
    <name type="scientific">Trifolium pratense</name>
    <name type="common">Red clover</name>
    <dbReference type="NCBI Taxonomy" id="57577"/>
    <lineage>
        <taxon>Eukaryota</taxon>
        <taxon>Viridiplantae</taxon>
        <taxon>Streptophyta</taxon>
        <taxon>Embryophyta</taxon>
        <taxon>Tracheophyta</taxon>
        <taxon>Spermatophyta</taxon>
        <taxon>Magnoliopsida</taxon>
        <taxon>eudicotyledons</taxon>
        <taxon>Gunneridae</taxon>
        <taxon>Pentapetalae</taxon>
        <taxon>rosids</taxon>
        <taxon>fabids</taxon>
        <taxon>Fabales</taxon>
        <taxon>Fabaceae</taxon>
        <taxon>Papilionoideae</taxon>
        <taxon>50 kb inversion clade</taxon>
        <taxon>NPAAA clade</taxon>
        <taxon>Hologalegina</taxon>
        <taxon>IRL clade</taxon>
        <taxon>Trifolieae</taxon>
        <taxon>Trifolium</taxon>
    </lineage>
</organism>
<dbReference type="EMBL" id="CASHSV030000002">
    <property type="protein sequence ID" value="CAJ2635039.1"/>
    <property type="molecule type" value="Genomic_DNA"/>
</dbReference>
<dbReference type="Proteomes" id="UP001177021">
    <property type="component" value="Unassembled WGS sequence"/>
</dbReference>
<evidence type="ECO:0000313" key="1">
    <source>
        <dbReference type="EMBL" id="CAJ2635039.1"/>
    </source>
</evidence>
<protein>
    <submittedName>
        <fullName evidence="1">Uncharacterized protein</fullName>
    </submittedName>
</protein>
<comment type="caution">
    <text evidence="1">The sequence shown here is derived from an EMBL/GenBank/DDBJ whole genome shotgun (WGS) entry which is preliminary data.</text>
</comment>
<reference evidence="1" key="1">
    <citation type="submission" date="2023-10" db="EMBL/GenBank/DDBJ databases">
        <authorList>
            <person name="Rodriguez Cubillos JULIANA M."/>
            <person name="De Vega J."/>
        </authorList>
    </citation>
    <scope>NUCLEOTIDE SEQUENCE</scope>
</reference>
<name>A0ACB0IR87_TRIPR</name>
<accession>A0ACB0IR87</accession>